<dbReference type="Pfam" id="PF04057">
    <property type="entry name" value="Rep-A_N"/>
    <property type="match status" value="1"/>
</dbReference>
<dbReference type="Pfam" id="PF08646">
    <property type="entry name" value="Rep_fac-A_C"/>
    <property type="match status" value="1"/>
</dbReference>
<comment type="function">
    <text evidence="9">As part of the replication protein A (RPA/RP-A), a single-stranded DNA-binding heterotrimeric complex, may play an essential role in DNA replication, recombination and repair. Binds and stabilizes single-stranded DNA intermediates, preventing complementary DNA reannealing and recruiting different proteins involved in DNA metabolism.</text>
</comment>
<dbReference type="FunFam" id="2.40.50.140:FF:000041">
    <property type="entry name" value="Replication protein A subunit"/>
    <property type="match status" value="1"/>
</dbReference>
<keyword evidence="16" id="KW-1185">Reference proteome</keyword>
<dbReference type="InterPro" id="IPR007199">
    <property type="entry name" value="Rep_factor-A_N"/>
</dbReference>
<dbReference type="GO" id="GO:0006281">
    <property type="term" value="P:DNA repair"/>
    <property type="evidence" value="ECO:0007669"/>
    <property type="project" value="InterPro"/>
</dbReference>
<dbReference type="VEuPathDB" id="MicrosporidiaDB:EDEG_00701"/>
<dbReference type="InterPro" id="IPR013955">
    <property type="entry name" value="Rep_factor-A_C"/>
</dbReference>
<dbReference type="InterPro" id="IPR004591">
    <property type="entry name" value="Rfa1"/>
</dbReference>
<keyword evidence="3 9" id="KW-0235">DNA replication</keyword>
<dbReference type="GO" id="GO:0008270">
    <property type="term" value="F:zinc ion binding"/>
    <property type="evidence" value="ECO:0007669"/>
    <property type="project" value="UniProtKB-KW"/>
</dbReference>
<evidence type="ECO:0000259" key="14">
    <source>
        <dbReference type="Pfam" id="PF16900"/>
    </source>
</evidence>
<dbReference type="CDD" id="cd04476">
    <property type="entry name" value="RPA1_DBD_C"/>
    <property type="match status" value="1"/>
</dbReference>
<feature type="compositionally biased region" description="Basic and acidic residues" evidence="10">
    <location>
        <begin position="198"/>
        <end position="207"/>
    </location>
</feature>
<feature type="domain" description="Replication factor A C-terminal" evidence="13">
    <location>
        <begin position="611"/>
        <end position="751"/>
    </location>
</feature>
<dbReference type="GO" id="GO:0005662">
    <property type="term" value="C:DNA replication factor A complex"/>
    <property type="evidence" value="ECO:0007669"/>
    <property type="project" value="UniProtKB-ARBA"/>
</dbReference>
<evidence type="ECO:0000256" key="5">
    <source>
        <dbReference type="ARBA" id="ARBA00022771"/>
    </source>
</evidence>
<dbReference type="InterPro" id="IPR012340">
    <property type="entry name" value="NA-bd_OB-fold"/>
</dbReference>
<dbReference type="OrthoDB" id="1751331at2759"/>
<dbReference type="FunFam" id="2.40.50.140:FF:000090">
    <property type="entry name" value="Replication protein A subunit"/>
    <property type="match status" value="1"/>
</dbReference>
<dbReference type="PANTHER" id="PTHR47165">
    <property type="entry name" value="OS03G0429900 PROTEIN"/>
    <property type="match status" value="1"/>
</dbReference>
<evidence type="ECO:0000313" key="16">
    <source>
        <dbReference type="Proteomes" id="UP000003163"/>
    </source>
</evidence>
<keyword evidence="5 9" id="KW-0863">Zinc-finger</keyword>
<feature type="region of interest" description="Disordered" evidence="10">
    <location>
        <begin position="194"/>
        <end position="214"/>
    </location>
</feature>
<dbReference type="FunFam" id="2.40.50.140:FF:000064">
    <property type="entry name" value="Replication protein A subunit"/>
    <property type="match status" value="1"/>
</dbReference>
<dbReference type="HOGENOM" id="CLU_012393_2_0_1"/>
<name>J9DBY1_EDHAE</name>
<dbReference type="CDD" id="cd04474">
    <property type="entry name" value="RPA1_DBD_A"/>
    <property type="match status" value="1"/>
</dbReference>
<dbReference type="NCBIfam" id="TIGR00617">
    <property type="entry name" value="rpa1"/>
    <property type="match status" value="1"/>
</dbReference>
<evidence type="ECO:0000259" key="12">
    <source>
        <dbReference type="Pfam" id="PF04057"/>
    </source>
</evidence>
<evidence type="ECO:0000256" key="10">
    <source>
        <dbReference type="SAM" id="MobiDB-lite"/>
    </source>
</evidence>
<evidence type="ECO:0000313" key="15">
    <source>
        <dbReference type="EMBL" id="EJW05236.1"/>
    </source>
</evidence>
<dbReference type="InterPro" id="IPR004365">
    <property type="entry name" value="NA-bd_OB_tRNA"/>
</dbReference>
<dbReference type="Gene3D" id="2.40.50.140">
    <property type="entry name" value="Nucleic acid-binding proteins"/>
    <property type="match status" value="4"/>
</dbReference>
<evidence type="ECO:0000259" key="13">
    <source>
        <dbReference type="Pfam" id="PF08646"/>
    </source>
</evidence>
<accession>J9DBY1</accession>
<evidence type="ECO:0000256" key="9">
    <source>
        <dbReference type="RuleBase" id="RU364130"/>
    </source>
</evidence>
<evidence type="ECO:0000256" key="2">
    <source>
        <dbReference type="ARBA" id="ARBA00005690"/>
    </source>
</evidence>
<reference evidence="16" key="2">
    <citation type="submission" date="2015-07" db="EMBL/GenBank/DDBJ databases">
        <title>Contrasting host-pathogen interactions and genome evolution in two generalist and specialist microsporidian pathogens of mosquitoes.</title>
        <authorList>
            <consortium name="The Broad Institute Genomics Platform"/>
            <consortium name="The Broad Institute Genome Sequencing Center for Infectious Disease"/>
            <person name="Cuomo C.A."/>
            <person name="Sanscrainte N.D."/>
            <person name="Goldberg J.M."/>
            <person name="Heiman D."/>
            <person name="Young S."/>
            <person name="Zeng Q."/>
            <person name="Becnel J.J."/>
            <person name="Birren B.W."/>
        </authorList>
    </citation>
    <scope>NUCLEOTIDE SEQUENCE [LARGE SCALE GENOMIC DNA]</scope>
    <source>
        <strain evidence="16">USNM 41457</strain>
    </source>
</reference>
<organism evidence="15 16">
    <name type="scientific">Edhazardia aedis (strain USNM 41457)</name>
    <name type="common">Microsporidian parasite</name>
    <dbReference type="NCBI Taxonomy" id="1003232"/>
    <lineage>
        <taxon>Eukaryota</taxon>
        <taxon>Fungi</taxon>
        <taxon>Fungi incertae sedis</taxon>
        <taxon>Microsporidia</taxon>
        <taxon>Edhazardia</taxon>
    </lineage>
</organism>
<evidence type="ECO:0000256" key="6">
    <source>
        <dbReference type="ARBA" id="ARBA00022833"/>
    </source>
</evidence>
<evidence type="ECO:0000259" key="11">
    <source>
        <dbReference type="Pfam" id="PF01336"/>
    </source>
</evidence>
<dbReference type="Proteomes" id="UP000003163">
    <property type="component" value="Unassembled WGS sequence"/>
</dbReference>
<dbReference type="STRING" id="1003232.J9DBY1"/>
<feature type="domain" description="Replication factor-A protein 1 N-terminal" evidence="12">
    <location>
        <begin position="23"/>
        <end position="94"/>
    </location>
</feature>
<dbReference type="GO" id="GO:0003677">
    <property type="term" value="F:DNA binding"/>
    <property type="evidence" value="ECO:0007669"/>
    <property type="project" value="UniProtKB-KW"/>
</dbReference>
<evidence type="ECO:0000256" key="7">
    <source>
        <dbReference type="ARBA" id="ARBA00023125"/>
    </source>
</evidence>
<dbReference type="InterPro" id="IPR047192">
    <property type="entry name" value="Euk_RPA1_DBD_C"/>
</dbReference>
<comment type="caution">
    <text evidence="15">The sequence shown here is derived from an EMBL/GenBank/DDBJ whole genome shotgun (WGS) entry which is preliminary data.</text>
</comment>
<dbReference type="InParanoid" id="J9DBY1"/>
<comment type="similarity">
    <text evidence="2 9">Belongs to the replication factor A protein 1 family.</text>
</comment>
<dbReference type="EMBL" id="AFBI03000008">
    <property type="protein sequence ID" value="EJW05236.1"/>
    <property type="molecule type" value="Genomic_DNA"/>
</dbReference>
<evidence type="ECO:0000256" key="4">
    <source>
        <dbReference type="ARBA" id="ARBA00022723"/>
    </source>
</evidence>
<dbReference type="Pfam" id="PF01336">
    <property type="entry name" value="tRNA_anti-codon"/>
    <property type="match status" value="1"/>
</dbReference>
<evidence type="ECO:0000256" key="1">
    <source>
        <dbReference type="ARBA" id="ARBA00004123"/>
    </source>
</evidence>
<dbReference type="GO" id="GO:0000781">
    <property type="term" value="C:chromosome, telomeric region"/>
    <property type="evidence" value="ECO:0007669"/>
    <property type="project" value="UniProtKB-ARBA"/>
</dbReference>
<dbReference type="FunCoup" id="J9DBY1">
    <property type="interactions" value="247"/>
</dbReference>
<proteinExistence type="inferred from homology"/>
<dbReference type="SUPFAM" id="SSF50249">
    <property type="entry name" value="Nucleic acid-binding proteins"/>
    <property type="match status" value="4"/>
</dbReference>
<feature type="domain" description="OB" evidence="11">
    <location>
        <begin position="366"/>
        <end position="450"/>
    </location>
</feature>
<keyword evidence="4 9" id="KW-0479">Metal-binding</keyword>
<dbReference type="PANTHER" id="PTHR47165:SF4">
    <property type="entry name" value="OS03G0429900 PROTEIN"/>
    <property type="match status" value="1"/>
</dbReference>
<sequence>MQPVKGTIEALCYNQRDNPLYFMPTVQVFNIEQHKTPGYESVRMKCFISDSVNYMKAIFSTKFTNHFLDGNIKNYSIIKIASFEIREKKPSLFMYITDLENFWDHDGLIGSPAKFGDPKLIDRLSKEKLVNNRNINAESKGNNKYNNGELSNSPHSISFSKNTKVDNEIYDQDGANDNDFNEYKFQQNSKKISYNNENHNKNNEPHYKSNPRNDFYGKEERESKIFRANDTFENTNKNTFESTNSNAEVKQKFSKRGTDNLYQSKNNKKFTEETFEEKYRNFEEHDDLHDPDITTINIDRNNYSCTANKINFDKANSNYSNKDSVYNQQKSVANIGNFQKNNLTEENKKHVENTPIASINPFQNKWSIKGRCTYKSDIKKFTNARGEGKLFTVNISDETGTIKISAFSECVDMFFTIFENGKSFIITKGQVKMANKKYSTGTSDYEIYLDKNSEVTPIFDEGAPRYFFNFVKINDLNISLHQADVIGVVKEAYPTSTITLRNTGKEQKKRDFVIIDETGNIRLTLWGSGADLPLEVGDVIACNCLSIREYNGIVLSQISPTQVHINPDLEECFLLKGWYENEGKNIKVHKKASEQRYLISDIIENEMKWGSFIGTVLQINENSLYYQACIECKKKVIDEGEDVYRCEKCNKTFDQCIPKYTINLQIADFTSSIRAMVFDAQGDIFFGISAKHLVDLGQKSSQIDLIIKNSYLRDFIFKTSMRQESYQGETRNKYNVSSLEECNYISESKILLDEIRKSL</sequence>
<comment type="subcellular location">
    <subcellularLocation>
        <location evidence="1 9">Nucleus</location>
    </subcellularLocation>
</comment>
<dbReference type="AlphaFoldDB" id="J9DBY1"/>
<dbReference type="GO" id="GO:0006260">
    <property type="term" value="P:DNA replication"/>
    <property type="evidence" value="ECO:0007669"/>
    <property type="project" value="UniProtKB-KW"/>
</dbReference>
<keyword evidence="6 9" id="KW-0862">Zinc</keyword>
<reference evidence="15 16" key="1">
    <citation type="submission" date="2011-08" db="EMBL/GenBank/DDBJ databases">
        <authorList>
            <person name="Liu Z.J."/>
            <person name="Shi F.L."/>
            <person name="Lu J.Q."/>
            <person name="Li M."/>
            <person name="Wang Z.L."/>
        </authorList>
    </citation>
    <scope>NUCLEOTIDE SEQUENCE [LARGE SCALE GENOMIC DNA]</scope>
    <source>
        <strain evidence="15 16">USNM 41457</strain>
    </source>
</reference>
<evidence type="ECO:0000256" key="8">
    <source>
        <dbReference type="ARBA" id="ARBA00023242"/>
    </source>
</evidence>
<feature type="domain" description="Replication protein A OB" evidence="14">
    <location>
        <begin position="483"/>
        <end position="566"/>
    </location>
</feature>
<keyword evidence="7 9" id="KW-0238">DNA-binding</keyword>
<dbReference type="OMA" id="DCPGQST"/>
<dbReference type="GO" id="GO:0006310">
    <property type="term" value="P:DNA recombination"/>
    <property type="evidence" value="ECO:0007669"/>
    <property type="project" value="InterPro"/>
</dbReference>
<keyword evidence="8 9" id="KW-0539">Nucleus</keyword>
<dbReference type="CDD" id="cd04475">
    <property type="entry name" value="RPA1_DBD_B"/>
    <property type="match status" value="1"/>
</dbReference>
<evidence type="ECO:0000256" key="3">
    <source>
        <dbReference type="ARBA" id="ARBA00022705"/>
    </source>
</evidence>
<protein>
    <recommendedName>
        <fullName evidence="9">Replication protein A subunit</fullName>
    </recommendedName>
</protein>
<feature type="region of interest" description="Disordered" evidence="10">
    <location>
        <begin position="132"/>
        <end position="158"/>
    </location>
</feature>
<dbReference type="InterPro" id="IPR031657">
    <property type="entry name" value="REPA_OB_2"/>
</dbReference>
<dbReference type="GO" id="GO:0007004">
    <property type="term" value="P:telomere maintenance via telomerase"/>
    <property type="evidence" value="ECO:0007669"/>
    <property type="project" value="UniProtKB-ARBA"/>
</dbReference>
<comment type="subunit">
    <text evidence="9">Component of the heterotrimeric canonical replication protein A complex (RPA).</text>
</comment>
<dbReference type="Pfam" id="PF16900">
    <property type="entry name" value="REPA_OB_2"/>
    <property type="match status" value="1"/>
</dbReference>
<gene>
    <name evidence="15" type="ORF">EDEG_00701</name>
</gene>